<keyword evidence="5" id="KW-1185">Reference proteome</keyword>
<protein>
    <submittedName>
        <fullName evidence="4">Uncharacterized protein</fullName>
    </submittedName>
</protein>
<feature type="repeat" description="ANK" evidence="3">
    <location>
        <begin position="76"/>
        <end position="108"/>
    </location>
</feature>
<proteinExistence type="predicted"/>
<dbReference type="PROSITE" id="PS50297">
    <property type="entry name" value="ANK_REP_REGION"/>
    <property type="match status" value="2"/>
</dbReference>
<dbReference type="Pfam" id="PF12796">
    <property type="entry name" value="Ank_2"/>
    <property type="match status" value="1"/>
</dbReference>
<keyword evidence="1" id="KW-0677">Repeat</keyword>
<dbReference type="SMART" id="SM00248">
    <property type="entry name" value="ANK"/>
    <property type="match status" value="3"/>
</dbReference>
<keyword evidence="2 3" id="KW-0040">ANK repeat</keyword>
<organism evidence="4 5">
    <name type="scientific">Dibothriocephalus latus</name>
    <name type="common">Fish tapeworm</name>
    <name type="synonym">Diphyllobothrium latum</name>
    <dbReference type="NCBI Taxonomy" id="60516"/>
    <lineage>
        <taxon>Eukaryota</taxon>
        <taxon>Metazoa</taxon>
        <taxon>Spiralia</taxon>
        <taxon>Lophotrochozoa</taxon>
        <taxon>Platyhelminthes</taxon>
        <taxon>Cestoda</taxon>
        <taxon>Eucestoda</taxon>
        <taxon>Diphyllobothriidea</taxon>
        <taxon>Diphyllobothriidae</taxon>
        <taxon>Dibothriocephalus</taxon>
    </lineage>
</organism>
<dbReference type="InterPro" id="IPR002110">
    <property type="entry name" value="Ankyrin_rpt"/>
</dbReference>
<evidence type="ECO:0000313" key="4">
    <source>
        <dbReference type="EMBL" id="VDN30976.1"/>
    </source>
</evidence>
<dbReference type="PANTHER" id="PTHR24171">
    <property type="entry name" value="ANKYRIN REPEAT DOMAIN-CONTAINING PROTEIN 39-RELATED"/>
    <property type="match status" value="1"/>
</dbReference>
<evidence type="ECO:0000313" key="5">
    <source>
        <dbReference type="Proteomes" id="UP000281553"/>
    </source>
</evidence>
<gene>
    <name evidence="4" type="ORF">DILT_LOCUS15657</name>
</gene>
<sequence>MDVEDLRKKIYPTRVLMSHHDHQEGQCSCVQPNPLAQTLEELDFERGIWNCAVYGDTLRLSSLLKSGTKVDAQDNYGYTALHYAARNGRLEVCKILLEHGADACLATNSLKATPLHRATYAGHLAVVKLLAQAGGSPLVLLRDTDGESCLHSVSAHEKPRYFSLLLTFFPIISIHN</sequence>
<feature type="repeat" description="ANK" evidence="3">
    <location>
        <begin position="110"/>
        <end position="134"/>
    </location>
</feature>
<evidence type="ECO:0000256" key="1">
    <source>
        <dbReference type="ARBA" id="ARBA00022737"/>
    </source>
</evidence>
<dbReference type="InterPro" id="IPR036770">
    <property type="entry name" value="Ankyrin_rpt-contain_sf"/>
</dbReference>
<dbReference type="PRINTS" id="PR01415">
    <property type="entry name" value="ANKYRIN"/>
</dbReference>
<accession>A0A3P7QJC5</accession>
<evidence type="ECO:0000256" key="3">
    <source>
        <dbReference type="PROSITE-ProRule" id="PRU00023"/>
    </source>
</evidence>
<dbReference type="AlphaFoldDB" id="A0A3P7QJC5"/>
<dbReference type="PROSITE" id="PS50088">
    <property type="entry name" value="ANK_REPEAT"/>
    <property type="match status" value="2"/>
</dbReference>
<dbReference type="SUPFAM" id="SSF48403">
    <property type="entry name" value="Ankyrin repeat"/>
    <property type="match status" value="1"/>
</dbReference>
<dbReference type="EMBL" id="UYRU01080374">
    <property type="protein sequence ID" value="VDN30976.1"/>
    <property type="molecule type" value="Genomic_DNA"/>
</dbReference>
<dbReference type="Gene3D" id="1.25.40.20">
    <property type="entry name" value="Ankyrin repeat-containing domain"/>
    <property type="match status" value="1"/>
</dbReference>
<dbReference type="PANTHER" id="PTHR24171:SF9">
    <property type="entry name" value="ANKYRIN REPEAT DOMAIN-CONTAINING PROTEIN 39"/>
    <property type="match status" value="1"/>
</dbReference>
<evidence type="ECO:0000256" key="2">
    <source>
        <dbReference type="ARBA" id="ARBA00023043"/>
    </source>
</evidence>
<dbReference type="OrthoDB" id="70519at2759"/>
<name>A0A3P7QJC5_DIBLA</name>
<dbReference type="Proteomes" id="UP000281553">
    <property type="component" value="Unassembled WGS sequence"/>
</dbReference>
<reference evidence="4 5" key="1">
    <citation type="submission" date="2018-11" db="EMBL/GenBank/DDBJ databases">
        <authorList>
            <consortium name="Pathogen Informatics"/>
        </authorList>
    </citation>
    <scope>NUCLEOTIDE SEQUENCE [LARGE SCALE GENOMIC DNA]</scope>
</reference>